<dbReference type="Pfam" id="PF00811">
    <property type="entry name" value="Ependymin"/>
    <property type="match status" value="1"/>
</dbReference>
<evidence type="ECO:0000313" key="2">
    <source>
        <dbReference type="EMBL" id="CAF1039629.1"/>
    </source>
</evidence>
<dbReference type="Proteomes" id="UP000663836">
    <property type="component" value="Unassembled WGS sequence"/>
</dbReference>
<name>A0A814JKJ6_9BILA</name>
<organism evidence="2 4">
    <name type="scientific">Rotaria sordida</name>
    <dbReference type="NCBI Taxonomy" id="392033"/>
    <lineage>
        <taxon>Eukaryota</taxon>
        <taxon>Metazoa</taxon>
        <taxon>Spiralia</taxon>
        <taxon>Gnathifera</taxon>
        <taxon>Rotifera</taxon>
        <taxon>Eurotatoria</taxon>
        <taxon>Bdelloidea</taxon>
        <taxon>Philodinida</taxon>
        <taxon>Philodinidae</taxon>
        <taxon>Rotaria</taxon>
    </lineage>
</organism>
<comment type="caution">
    <text evidence="2">The sequence shown here is derived from an EMBL/GenBank/DDBJ whole genome shotgun (WGS) entry which is preliminary data.</text>
</comment>
<dbReference type="InterPro" id="IPR001299">
    <property type="entry name" value="Ependymin"/>
</dbReference>
<protein>
    <recommendedName>
        <fullName evidence="5">Ependymin-related protein</fullName>
    </recommendedName>
</protein>
<feature type="chain" id="PRO_5036224901" description="Ependymin-related protein" evidence="1">
    <location>
        <begin position="23"/>
        <end position="210"/>
    </location>
</feature>
<proteinExistence type="predicted"/>
<dbReference type="GO" id="GO:0005576">
    <property type="term" value="C:extracellular region"/>
    <property type="evidence" value="ECO:0007669"/>
    <property type="project" value="InterPro"/>
</dbReference>
<dbReference type="AlphaFoldDB" id="A0A814JKJ6"/>
<keyword evidence="1" id="KW-0732">Signal</keyword>
<dbReference type="EMBL" id="CAJOBD010001140">
    <property type="protein sequence ID" value="CAF3765220.1"/>
    <property type="molecule type" value="Genomic_DNA"/>
</dbReference>
<evidence type="ECO:0000313" key="3">
    <source>
        <dbReference type="EMBL" id="CAF3765220.1"/>
    </source>
</evidence>
<dbReference type="PANTHER" id="PTHR10697:SF13">
    <property type="entry name" value="RICIN B LECTIN DOMAIN-CONTAINING PROTEIN"/>
    <property type="match status" value="1"/>
</dbReference>
<dbReference type="GO" id="GO:0007160">
    <property type="term" value="P:cell-matrix adhesion"/>
    <property type="evidence" value="ECO:0007669"/>
    <property type="project" value="InterPro"/>
</dbReference>
<dbReference type="Proteomes" id="UP000663864">
    <property type="component" value="Unassembled WGS sequence"/>
</dbReference>
<dbReference type="GO" id="GO:0005764">
    <property type="term" value="C:lysosome"/>
    <property type="evidence" value="ECO:0007669"/>
    <property type="project" value="TreeGrafter"/>
</dbReference>
<gene>
    <name evidence="3" type="ORF">JBS370_LOCUS13360</name>
    <name evidence="2" type="ORF">ZHD862_LOCUS14476</name>
</gene>
<reference evidence="2" key="1">
    <citation type="submission" date="2021-02" db="EMBL/GenBank/DDBJ databases">
        <authorList>
            <person name="Nowell W R."/>
        </authorList>
    </citation>
    <scope>NUCLEOTIDE SEQUENCE</scope>
</reference>
<sequence length="210" mass="23735">MFYYTIFVIIAILIVDSNGKLARSLPNEPKPCCLPKQHSSQMSMSTSMILPDGKPYSSYSTYNFSFDSDRDLIAFKGEATSIANGQKSHWWIIQSMKDGQTYTIDQDSKKCYKSIMTQKPFDCIPQTAVYQYSSTYGYDDKQIIGDTWLITQDEAIMYFTVSNDSLCIPLNGFNYSQNPPTLNSTTVANFVPKILDPSAFDIPEECKNTT</sequence>
<evidence type="ECO:0000256" key="1">
    <source>
        <dbReference type="SAM" id="SignalP"/>
    </source>
</evidence>
<evidence type="ECO:0008006" key="5">
    <source>
        <dbReference type="Google" id="ProtNLM"/>
    </source>
</evidence>
<dbReference type="EMBL" id="CAJNOT010000629">
    <property type="protein sequence ID" value="CAF1039629.1"/>
    <property type="molecule type" value="Genomic_DNA"/>
</dbReference>
<dbReference type="PANTHER" id="PTHR10697">
    <property type="entry name" value="MAMMALIAN EPENDYMIN-RELATED PROTEIN 1"/>
    <property type="match status" value="1"/>
</dbReference>
<evidence type="ECO:0000313" key="4">
    <source>
        <dbReference type="Proteomes" id="UP000663864"/>
    </source>
</evidence>
<dbReference type="GO" id="GO:0005509">
    <property type="term" value="F:calcium ion binding"/>
    <property type="evidence" value="ECO:0007669"/>
    <property type="project" value="InterPro"/>
</dbReference>
<feature type="signal peptide" evidence="1">
    <location>
        <begin position="1"/>
        <end position="22"/>
    </location>
</feature>
<accession>A0A814JKJ6</accession>